<dbReference type="SUPFAM" id="SSF53597">
    <property type="entry name" value="Dihydrofolate reductase-like"/>
    <property type="match status" value="1"/>
</dbReference>
<reference evidence="9 10" key="1">
    <citation type="submission" date="2016-07" db="EMBL/GenBank/DDBJ databases">
        <title>Comparative genomics of the entomopathogenic fungus Beauveria bassiana.</title>
        <authorList>
            <person name="Valero Jimenez C.A."/>
            <person name="Zwaan B.J."/>
            <person name="Van Kan J.A."/>
            <person name="Takken W."/>
            <person name="Debets A.J."/>
            <person name="Schoustra S.E."/>
            <person name="Koenraadt C.J."/>
        </authorList>
    </citation>
    <scope>NUCLEOTIDE SEQUENCE [LARGE SCALE GENOMIC DNA]</scope>
    <source>
        <strain evidence="9 10">ARSEF 8028</strain>
    </source>
</reference>
<dbReference type="GO" id="GO:0046452">
    <property type="term" value="P:dihydrofolate metabolic process"/>
    <property type="evidence" value="ECO:0007669"/>
    <property type="project" value="TreeGrafter"/>
</dbReference>
<feature type="domain" description="DHFR" evidence="8">
    <location>
        <begin position="22"/>
        <end position="221"/>
    </location>
</feature>
<dbReference type="EC" id="1.5.1.3" evidence="2"/>
<evidence type="ECO:0000256" key="1">
    <source>
        <dbReference type="ARBA" id="ARBA00004903"/>
    </source>
</evidence>
<dbReference type="GO" id="GO:0004146">
    <property type="term" value="F:dihydrofolate reductase activity"/>
    <property type="evidence" value="ECO:0007669"/>
    <property type="project" value="UniProtKB-EC"/>
</dbReference>
<comment type="caution">
    <text evidence="9">The sequence shown here is derived from an EMBL/GenBank/DDBJ whole genome shotgun (WGS) entry which is preliminary data.</text>
</comment>
<evidence type="ECO:0000256" key="4">
    <source>
        <dbReference type="ARBA" id="ARBA00022563"/>
    </source>
</evidence>
<dbReference type="GO" id="GO:0046655">
    <property type="term" value="P:folic acid metabolic process"/>
    <property type="evidence" value="ECO:0007669"/>
    <property type="project" value="TreeGrafter"/>
</dbReference>
<proteinExistence type="inferred from homology"/>
<dbReference type="PROSITE" id="PS00075">
    <property type="entry name" value="DHFR_1"/>
    <property type="match status" value="1"/>
</dbReference>
<dbReference type="AlphaFoldDB" id="A0A2S7Y8L5"/>
<protein>
    <recommendedName>
        <fullName evidence="3">Dihydrofolate reductase</fullName>
        <ecNumber evidence="2">1.5.1.3</ecNumber>
    </recommendedName>
</protein>
<accession>A0A2S7Y8L5</accession>
<dbReference type="Proteomes" id="UP000237441">
    <property type="component" value="Unassembled WGS sequence"/>
</dbReference>
<dbReference type="Pfam" id="PF00186">
    <property type="entry name" value="DHFR_1"/>
    <property type="match status" value="1"/>
</dbReference>
<dbReference type="PANTHER" id="PTHR48069">
    <property type="entry name" value="DIHYDROFOLATE REDUCTASE"/>
    <property type="match status" value="1"/>
</dbReference>
<name>A0A2S7Y8L5_BEABA</name>
<dbReference type="PRINTS" id="PR00070">
    <property type="entry name" value="DHFR"/>
</dbReference>
<comment type="similarity">
    <text evidence="7">Belongs to the dihydrofolate reductase family.</text>
</comment>
<dbReference type="InterPro" id="IPR001796">
    <property type="entry name" value="DHFR_dom"/>
</dbReference>
<dbReference type="PANTHER" id="PTHR48069:SF3">
    <property type="entry name" value="DIHYDROFOLATE REDUCTASE"/>
    <property type="match status" value="1"/>
</dbReference>
<dbReference type="InterPro" id="IPR012259">
    <property type="entry name" value="DHFR"/>
</dbReference>
<comment type="pathway">
    <text evidence="1">Cofactor biosynthesis; tetrahydrofolate biosynthesis; 5,6,7,8-tetrahydrofolate from 7,8-dihydrofolate: step 1/1.</text>
</comment>
<evidence type="ECO:0000256" key="2">
    <source>
        <dbReference type="ARBA" id="ARBA00012856"/>
    </source>
</evidence>
<dbReference type="GO" id="GO:0050661">
    <property type="term" value="F:NADP binding"/>
    <property type="evidence" value="ECO:0007669"/>
    <property type="project" value="InterPro"/>
</dbReference>
<evidence type="ECO:0000313" key="10">
    <source>
        <dbReference type="Proteomes" id="UP000237441"/>
    </source>
</evidence>
<dbReference type="CDD" id="cd00209">
    <property type="entry name" value="DHFR"/>
    <property type="match status" value="1"/>
</dbReference>
<evidence type="ECO:0000256" key="3">
    <source>
        <dbReference type="ARBA" id="ARBA00018886"/>
    </source>
</evidence>
<dbReference type="GO" id="GO:0005739">
    <property type="term" value="C:mitochondrion"/>
    <property type="evidence" value="ECO:0007669"/>
    <property type="project" value="TreeGrafter"/>
</dbReference>
<evidence type="ECO:0000256" key="5">
    <source>
        <dbReference type="ARBA" id="ARBA00022857"/>
    </source>
</evidence>
<dbReference type="Gene3D" id="3.40.430.10">
    <property type="entry name" value="Dihydrofolate Reductase, subunit A"/>
    <property type="match status" value="1"/>
</dbReference>
<organism evidence="9 10">
    <name type="scientific">Beauveria bassiana</name>
    <name type="common">White muscardine disease fungus</name>
    <name type="synonym">Tritirachium shiotae</name>
    <dbReference type="NCBI Taxonomy" id="176275"/>
    <lineage>
        <taxon>Eukaryota</taxon>
        <taxon>Fungi</taxon>
        <taxon>Dikarya</taxon>
        <taxon>Ascomycota</taxon>
        <taxon>Pezizomycotina</taxon>
        <taxon>Sordariomycetes</taxon>
        <taxon>Hypocreomycetidae</taxon>
        <taxon>Hypocreales</taxon>
        <taxon>Cordycipitaceae</taxon>
        <taxon>Beauveria</taxon>
    </lineage>
</organism>
<dbReference type="UniPathway" id="UPA00077">
    <property type="reaction ID" value="UER00158"/>
</dbReference>
<evidence type="ECO:0000256" key="6">
    <source>
        <dbReference type="ARBA" id="ARBA00023002"/>
    </source>
</evidence>
<evidence type="ECO:0000259" key="8">
    <source>
        <dbReference type="PROSITE" id="PS51330"/>
    </source>
</evidence>
<evidence type="ECO:0000256" key="7">
    <source>
        <dbReference type="RuleBase" id="RU004474"/>
    </source>
</evidence>
<dbReference type="GO" id="GO:0046654">
    <property type="term" value="P:tetrahydrofolate biosynthetic process"/>
    <property type="evidence" value="ECO:0007669"/>
    <property type="project" value="UniProtKB-UniPathway"/>
</dbReference>
<dbReference type="PROSITE" id="PS51330">
    <property type="entry name" value="DHFR_2"/>
    <property type="match status" value="1"/>
</dbReference>
<keyword evidence="5" id="KW-0521">NADP</keyword>
<keyword evidence="6" id="KW-0560">Oxidoreductase</keyword>
<gene>
    <name evidence="9" type="ORF">BB8028_0003g11070</name>
</gene>
<dbReference type="InterPro" id="IPR024072">
    <property type="entry name" value="DHFR-like_dom_sf"/>
</dbReference>
<keyword evidence="4" id="KW-0554">One-carbon metabolism</keyword>
<evidence type="ECO:0000313" key="9">
    <source>
        <dbReference type="EMBL" id="PQK12491.1"/>
    </source>
</evidence>
<dbReference type="OrthoDB" id="414698at2759"/>
<dbReference type="EMBL" id="JRHA01000003">
    <property type="protein sequence ID" value="PQK12491.1"/>
    <property type="molecule type" value="Genomic_DNA"/>
</dbReference>
<dbReference type="GO" id="GO:0006730">
    <property type="term" value="P:one-carbon metabolic process"/>
    <property type="evidence" value="ECO:0007669"/>
    <property type="project" value="UniProtKB-KW"/>
</dbReference>
<dbReference type="InterPro" id="IPR017925">
    <property type="entry name" value="DHFR_CS"/>
</dbReference>
<sequence length="222" mass="24831">MWHPGIRNEAKHPSRKNMQPLELTLVVAATRSMCIGAGGTMPWKGLRNEMKYFARVTTQLPSHCPPGAVNAVVMGRKTWDSIPPKFRPLKDRLNIVISRSADAPPPSPPSLQEPVRVSSVEGALEYARAHGGGGRVFVIGGGQIYAAVLRRPEARRVLLTSIDAEYDCDTFFPIKLGTDEGTEPGWTRKSDEEWKAWTGEETENGRREEAGIKYEFQMWERE</sequence>